<protein>
    <submittedName>
        <fullName evidence="1">Uncharacterized protein</fullName>
    </submittedName>
</protein>
<organism evidence="1 2">
    <name type="scientific">Crocosphaera chwakensis CCY0110</name>
    <dbReference type="NCBI Taxonomy" id="391612"/>
    <lineage>
        <taxon>Bacteria</taxon>
        <taxon>Bacillati</taxon>
        <taxon>Cyanobacteriota</taxon>
        <taxon>Cyanophyceae</taxon>
        <taxon>Oscillatoriophycideae</taxon>
        <taxon>Chroococcales</taxon>
        <taxon>Aphanothecaceae</taxon>
        <taxon>Crocosphaera</taxon>
        <taxon>Crocosphaera chwakensis</taxon>
    </lineage>
</organism>
<dbReference type="AlphaFoldDB" id="A3IJC7"/>
<proteinExistence type="predicted"/>
<accession>A3IJC7</accession>
<dbReference type="EMBL" id="AAXW01000002">
    <property type="protein sequence ID" value="EAZ93909.1"/>
    <property type="molecule type" value="Genomic_DNA"/>
</dbReference>
<name>A3IJC7_9CHRO</name>
<gene>
    <name evidence="1" type="ORF">CY0110_18977</name>
</gene>
<reference evidence="1 2" key="1">
    <citation type="submission" date="2007-03" db="EMBL/GenBank/DDBJ databases">
        <authorList>
            <person name="Stal L."/>
            <person name="Ferriera S."/>
            <person name="Johnson J."/>
            <person name="Kravitz S."/>
            <person name="Beeson K."/>
            <person name="Sutton G."/>
            <person name="Rogers Y.-H."/>
            <person name="Friedman R."/>
            <person name="Frazier M."/>
            <person name="Venter J.C."/>
        </authorList>
    </citation>
    <scope>NUCLEOTIDE SEQUENCE [LARGE SCALE GENOMIC DNA]</scope>
    <source>
        <strain evidence="1 2">CCY0110</strain>
    </source>
</reference>
<evidence type="ECO:0000313" key="1">
    <source>
        <dbReference type="EMBL" id="EAZ93909.1"/>
    </source>
</evidence>
<dbReference type="Proteomes" id="UP000003781">
    <property type="component" value="Unassembled WGS sequence"/>
</dbReference>
<evidence type="ECO:0000313" key="2">
    <source>
        <dbReference type="Proteomes" id="UP000003781"/>
    </source>
</evidence>
<keyword evidence="2" id="KW-1185">Reference proteome</keyword>
<comment type="caution">
    <text evidence="1">The sequence shown here is derived from an EMBL/GenBank/DDBJ whole genome shotgun (WGS) entry which is preliminary data.</text>
</comment>
<sequence>MRHQVAIPLLDCEERPYYGGQPLPHYPLRKSQHRLG</sequence>